<dbReference type="Proteomes" id="UP000236449">
    <property type="component" value="Unassembled WGS sequence"/>
</dbReference>
<gene>
    <name evidence="5" type="ORF">C1N32_15930</name>
</gene>
<organism evidence="5 6">
    <name type="scientific">Vibrio diazotrophicus</name>
    <dbReference type="NCBI Taxonomy" id="685"/>
    <lineage>
        <taxon>Bacteria</taxon>
        <taxon>Pseudomonadati</taxon>
        <taxon>Pseudomonadota</taxon>
        <taxon>Gammaproteobacteria</taxon>
        <taxon>Vibrionales</taxon>
        <taxon>Vibrionaceae</taxon>
        <taxon>Vibrio</taxon>
    </lineage>
</organism>
<keyword evidence="2" id="KW-0238">DNA-binding</keyword>
<accession>A0A2J8H0C1</accession>
<dbReference type="EMBL" id="POSK01000011">
    <property type="protein sequence ID" value="PNI03351.1"/>
    <property type="molecule type" value="Genomic_DNA"/>
</dbReference>
<dbReference type="Pfam" id="PF12833">
    <property type="entry name" value="HTH_18"/>
    <property type="match status" value="1"/>
</dbReference>
<feature type="domain" description="HTH araC/xylS-type" evidence="4">
    <location>
        <begin position="196"/>
        <end position="294"/>
    </location>
</feature>
<sequence length="306" mass="35524">MDISLNLEYENFSVDSENYIGPLLDGETELSFELRQPFYMDDYHWHQQIEVNILFRGYIEYVFNNSSLRIEAGEMALFWAVTPHKLNQVSDDAVMGLINIPLNVFLSWALSKDFVQKVMHGGIVTSLNKGIVSFSESNRWLNCYHENDEARNNIVQEEVFLMLRRLCTYDYKVEMFSFLRDVTLRNANQTGYKNVQLMLDYIANNHNKDIKVEDIAYHVKLHPKYAMGLFKNMLSVSIKQYLIIMRINHAKVLLSNTRNPIKNIATNSGFKHPSSFFAAFKTHTGITPQEFRENSLKLGLSDIGMH</sequence>
<protein>
    <submittedName>
        <fullName evidence="5">Transcriptional regulator MelR</fullName>
    </submittedName>
</protein>
<dbReference type="NCBIfam" id="NF007693">
    <property type="entry name" value="PRK10371.1"/>
    <property type="match status" value="1"/>
</dbReference>
<dbReference type="InterPro" id="IPR020449">
    <property type="entry name" value="Tscrpt_reg_AraC-type_HTH"/>
</dbReference>
<evidence type="ECO:0000256" key="2">
    <source>
        <dbReference type="ARBA" id="ARBA00023125"/>
    </source>
</evidence>
<name>A0A2J8H0C1_VIBDI</name>
<dbReference type="InterPro" id="IPR009057">
    <property type="entry name" value="Homeodomain-like_sf"/>
</dbReference>
<evidence type="ECO:0000313" key="6">
    <source>
        <dbReference type="Proteomes" id="UP000236449"/>
    </source>
</evidence>
<keyword evidence="1" id="KW-0805">Transcription regulation</keyword>
<evidence type="ECO:0000256" key="3">
    <source>
        <dbReference type="ARBA" id="ARBA00023163"/>
    </source>
</evidence>
<dbReference type="SUPFAM" id="SSF51182">
    <property type="entry name" value="RmlC-like cupins"/>
    <property type="match status" value="1"/>
</dbReference>
<dbReference type="InterPro" id="IPR018062">
    <property type="entry name" value="HTH_AraC-typ_CS"/>
</dbReference>
<dbReference type="RefSeq" id="WP_102954449.1">
    <property type="nucleotide sequence ID" value="NZ_POSI01000010.1"/>
</dbReference>
<dbReference type="PANTHER" id="PTHR43280">
    <property type="entry name" value="ARAC-FAMILY TRANSCRIPTIONAL REGULATOR"/>
    <property type="match status" value="1"/>
</dbReference>
<evidence type="ECO:0000259" key="4">
    <source>
        <dbReference type="PROSITE" id="PS01124"/>
    </source>
</evidence>
<dbReference type="OrthoDB" id="345413at2"/>
<dbReference type="SUPFAM" id="SSF46689">
    <property type="entry name" value="Homeodomain-like"/>
    <property type="match status" value="2"/>
</dbReference>
<dbReference type="PANTHER" id="PTHR43280:SF14">
    <property type="entry name" value="MELIBIOSE OPERON REGULATORY PROTEIN"/>
    <property type="match status" value="1"/>
</dbReference>
<reference evidence="5 6" key="1">
    <citation type="submission" date="2018-01" db="EMBL/GenBank/DDBJ databases">
        <title>Draft genome sequences of six Vibrio diazotrophicus strains isolated from deep-sea sediments of the Baltic Sea.</title>
        <authorList>
            <person name="Castillo D."/>
            <person name="Vandieken V."/>
            <person name="Chiang O."/>
            <person name="Middelboe M."/>
        </authorList>
    </citation>
    <scope>NUCLEOTIDE SEQUENCE [LARGE SCALE GENOMIC DNA]</scope>
    <source>
        <strain evidence="5 6">60.27F</strain>
    </source>
</reference>
<dbReference type="InterPro" id="IPR011051">
    <property type="entry name" value="RmlC_Cupin_sf"/>
</dbReference>
<dbReference type="PRINTS" id="PR00032">
    <property type="entry name" value="HTHARAC"/>
</dbReference>
<dbReference type="GO" id="GO:0043565">
    <property type="term" value="F:sequence-specific DNA binding"/>
    <property type="evidence" value="ECO:0007669"/>
    <property type="project" value="InterPro"/>
</dbReference>
<proteinExistence type="predicted"/>
<dbReference type="Gene3D" id="1.10.10.60">
    <property type="entry name" value="Homeodomain-like"/>
    <property type="match status" value="2"/>
</dbReference>
<dbReference type="PROSITE" id="PS01124">
    <property type="entry name" value="HTH_ARAC_FAMILY_2"/>
    <property type="match status" value="1"/>
</dbReference>
<dbReference type="SMART" id="SM00342">
    <property type="entry name" value="HTH_ARAC"/>
    <property type="match status" value="1"/>
</dbReference>
<comment type="caution">
    <text evidence="5">The sequence shown here is derived from an EMBL/GenBank/DDBJ whole genome shotgun (WGS) entry which is preliminary data.</text>
</comment>
<evidence type="ECO:0000256" key="1">
    <source>
        <dbReference type="ARBA" id="ARBA00023015"/>
    </source>
</evidence>
<evidence type="ECO:0000313" key="5">
    <source>
        <dbReference type="EMBL" id="PNI03351.1"/>
    </source>
</evidence>
<dbReference type="AlphaFoldDB" id="A0A2J8H0C1"/>
<dbReference type="GO" id="GO:0003700">
    <property type="term" value="F:DNA-binding transcription factor activity"/>
    <property type="evidence" value="ECO:0007669"/>
    <property type="project" value="InterPro"/>
</dbReference>
<dbReference type="PROSITE" id="PS00041">
    <property type="entry name" value="HTH_ARAC_FAMILY_1"/>
    <property type="match status" value="1"/>
</dbReference>
<dbReference type="InterPro" id="IPR018060">
    <property type="entry name" value="HTH_AraC"/>
</dbReference>
<keyword evidence="3" id="KW-0804">Transcription</keyword>